<name>A0ABN3W2C6_9ACTN</name>
<accession>A0ABN3W2C6</accession>
<feature type="domain" description="DUF3863" evidence="1">
    <location>
        <begin position="13"/>
        <end position="357"/>
    </location>
</feature>
<evidence type="ECO:0000313" key="4">
    <source>
        <dbReference type="Proteomes" id="UP001500831"/>
    </source>
</evidence>
<evidence type="ECO:0000313" key="3">
    <source>
        <dbReference type="EMBL" id="GAA2879264.1"/>
    </source>
</evidence>
<evidence type="ECO:0000259" key="2">
    <source>
        <dbReference type="Pfam" id="PF12980"/>
    </source>
</evidence>
<dbReference type="Gene3D" id="3.20.20.510">
    <property type="entry name" value="Uncharacterised protein PF12979, DUF3863"/>
    <property type="match status" value="1"/>
</dbReference>
<evidence type="ECO:0008006" key="5">
    <source>
        <dbReference type="Google" id="ProtNLM"/>
    </source>
</evidence>
<dbReference type="EMBL" id="BAAAVI010000029">
    <property type="protein sequence ID" value="GAA2879264.1"/>
    <property type="molecule type" value="Genomic_DNA"/>
</dbReference>
<evidence type="ECO:0000259" key="1">
    <source>
        <dbReference type="Pfam" id="PF12979"/>
    </source>
</evidence>
<feature type="domain" description="DUF3864" evidence="2">
    <location>
        <begin position="370"/>
        <end position="425"/>
    </location>
</feature>
<proteinExistence type="predicted"/>
<dbReference type="InterPro" id="IPR024334">
    <property type="entry name" value="DUF3863"/>
</dbReference>
<dbReference type="Proteomes" id="UP001500831">
    <property type="component" value="Unassembled WGS sequence"/>
</dbReference>
<gene>
    <name evidence="3" type="ORF">GCM10010517_41500</name>
</gene>
<sequence>MALPDPTPTRGPGDRRLTLNSVIRKHQIEATRTRWLWEDETELHTAETVLAFSDCARTNLPGARITWGFSWGALTDGSDRYATIRRTVRELCETYGDDVTFVPGGFFANRYATRDEVARDIAEAVDVLGEVFTRPVRSLLAGFLAAENIERAGTEAGVRTVQGNIWSQFDIDLQDGDGSIAYPYYPSRGNFLIPGRGADRVDVVTLDGWTVDLVAARTAGMSHGGETTYNSRLGVGPIETLHRMPPDRALRQMQATGEAHLDERNVERNGLGWVTVNYEIAEVSRGMAVDPAILGRFGDWLAWMASRWPDLACPTMAGLGEEHRARHADNESLRYILRQEGTGIDASTAGERVTWFMNADHRLGVVDGLEPAKVFDYTDYRRPVPEPQGPGERNWSFLGEINQKRTRPQDAPVPVAEFFDAHPDVAEALSARYAGASELADVLEQVR</sequence>
<reference evidence="3 4" key="1">
    <citation type="journal article" date="2019" name="Int. J. Syst. Evol. Microbiol.">
        <title>The Global Catalogue of Microorganisms (GCM) 10K type strain sequencing project: providing services to taxonomists for standard genome sequencing and annotation.</title>
        <authorList>
            <consortium name="The Broad Institute Genomics Platform"/>
            <consortium name="The Broad Institute Genome Sequencing Center for Infectious Disease"/>
            <person name="Wu L."/>
            <person name="Ma J."/>
        </authorList>
    </citation>
    <scope>NUCLEOTIDE SEQUENCE [LARGE SCALE GENOMIC DNA]</scope>
    <source>
        <strain evidence="3 4">JCM 6242</strain>
    </source>
</reference>
<protein>
    <recommendedName>
        <fullName evidence="5">DUF3863 domain-containing protein</fullName>
    </recommendedName>
</protein>
<dbReference type="Pfam" id="PF12979">
    <property type="entry name" value="DUF3863"/>
    <property type="match status" value="1"/>
</dbReference>
<dbReference type="InterPro" id="IPR024335">
    <property type="entry name" value="DUF3864"/>
</dbReference>
<dbReference type="Gene3D" id="3.30.1120.110">
    <property type="match status" value="1"/>
</dbReference>
<organism evidence="3 4">
    <name type="scientific">Streptosporangium fragile</name>
    <dbReference type="NCBI Taxonomy" id="46186"/>
    <lineage>
        <taxon>Bacteria</taxon>
        <taxon>Bacillati</taxon>
        <taxon>Actinomycetota</taxon>
        <taxon>Actinomycetes</taxon>
        <taxon>Streptosporangiales</taxon>
        <taxon>Streptosporangiaceae</taxon>
        <taxon>Streptosporangium</taxon>
    </lineage>
</organism>
<comment type="caution">
    <text evidence="3">The sequence shown here is derived from an EMBL/GenBank/DDBJ whole genome shotgun (WGS) entry which is preliminary data.</text>
</comment>
<keyword evidence="4" id="KW-1185">Reference proteome</keyword>
<dbReference type="Pfam" id="PF12980">
    <property type="entry name" value="DUF3864"/>
    <property type="match status" value="1"/>
</dbReference>